<dbReference type="Proteomes" id="UP000281406">
    <property type="component" value="Unassembled WGS sequence"/>
</dbReference>
<evidence type="ECO:0000313" key="2">
    <source>
        <dbReference type="EMBL" id="ROL44967.1"/>
    </source>
</evidence>
<evidence type="ECO:0000256" key="1">
    <source>
        <dbReference type="SAM" id="MobiDB-lite"/>
    </source>
</evidence>
<dbReference type="AlphaFoldDB" id="A0A3N0YFN7"/>
<sequence>MGEPYRLMDEGQRDSNMADREGPCSFRREQLTGGQWTLPADVGDQYLRHRTGKSHHMEKERHRCPIGRAVTASTGRSILAGQKRRKHKCSTGRALAASNGRLILTASDGYASPDGERENRCSNQEGSRSIRSEINPQGIGREKRDKYEEEKQREDEKCGLVLQAEAPSRLFEQMELPATESGRG</sequence>
<feature type="compositionally biased region" description="Polar residues" evidence="1">
    <location>
        <begin position="121"/>
        <end position="135"/>
    </location>
</feature>
<comment type="caution">
    <text evidence="2">The sequence shown here is derived from an EMBL/GenBank/DDBJ whole genome shotgun (WGS) entry which is preliminary data.</text>
</comment>
<proteinExistence type="predicted"/>
<keyword evidence="3" id="KW-1185">Reference proteome</keyword>
<dbReference type="EMBL" id="RJVU01042615">
    <property type="protein sequence ID" value="ROL44967.1"/>
    <property type="molecule type" value="Genomic_DNA"/>
</dbReference>
<feature type="region of interest" description="Disordered" evidence="1">
    <location>
        <begin position="106"/>
        <end position="161"/>
    </location>
</feature>
<protein>
    <submittedName>
        <fullName evidence="2">Uncharacterized protein</fullName>
    </submittedName>
</protein>
<feature type="compositionally biased region" description="Basic and acidic residues" evidence="1">
    <location>
        <begin position="140"/>
        <end position="158"/>
    </location>
</feature>
<evidence type="ECO:0000313" key="3">
    <source>
        <dbReference type="Proteomes" id="UP000281406"/>
    </source>
</evidence>
<feature type="region of interest" description="Disordered" evidence="1">
    <location>
        <begin position="1"/>
        <end position="22"/>
    </location>
</feature>
<reference evidence="2 3" key="1">
    <citation type="submission" date="2018-10" db="EMBL/GenBank/DDBJ databases">
        <title>Genome assembly for a Yunnan-Guizhou Plateau 3E fish, Anabarilius grahami (Regan), and its evolutionary and genetic applications.</title>
        <authorList>
            <person name="Jiang W."/>
        </authorList>
    </citation>
    <scope>NUCLEOTIDE SEQUENCE [LARGE SCALE GENOMIC DNA]</scope>
    <source>
        <strain evidence="2">AG-KIZ</strain>
        <tissue evidence="2">Muscle</tissue>
    </source>
</reference>
<organism evidence="2 3">
    <name type="scientific">Anabarilius grahami</name>
    <name type="common">Kanglang fish</name>
    <name type="synonym">Barilius grahami</name>
    <dbReference type="NCBI Taxonomy" id="495550"/>
    <lineage>
        <taxon>Eukaryota</taxon>
        <taxon>Metazoa</taxon>
        <taxon>Chordata</taxon>
        <taxon>Craniata</taxon>
        <taxon>Vertebrata</taxon>
        <taxon>Euteleostomi</taxon>
        <taxon>Actinopterygii</taxon>
        <taxon>Neopterygii</taxon>
        <taxon>Teleostei</taxon>
        <taxon>Ostariophysi</taxon>
        <taxon>Cypriniformes</taxon>
        <taxon>Xenocyprididae</taxon>
        <taxon>Xenocypridinae</taxon>
        <taxon>Xenocypridinae incertae sedis</taxon>
        <taxon>Anabarilius</taxon>
    </lineage>
</organism>
<accession>A0A3N0YFN7</accession>
<name>A0A3N0YFN7_ANAGA</name>
<gene>
    <name evidence="2" type="ORF">DPX16_19907</name>
</gene>